<evidence type="ECO:0000313" key="1">
    <source>
        <dbReference type="EMBL" id="SNR71795.1"/>
    </source>
</evidence>
<dbReference type="GeneID" id="94029456"/>
<keyword evidence="2" id="KW-1185">Reference proteome</keyword>
<gene>
    <name evidence="1" type="ORF">SAMN06265364_10672</name>
</gene>
<dbReference type="RefSeq" id="WP_089365700.1">
    <property type="nucleotide sequence ID" value="NZ_CP023863.1"/>
</dbReference>
<dbReference type="GO" id="GO:0016747">
    <property type="term" value="F:acyltransferase activity, transferring groups other than amino-acyl groups"/>
    <property type="evidence" value="ECO:0007669"/>
    <property type="project" value="InterPro"/>
</dbReference>
<dbReference type="InterPro" id="IPR002656">
    <property type="entry name" value="Acyl_transf_3_dom"/>
</dbReference>
<dbReference type="Proteomes" id="UP000198427">
    <property type="component" value="Unassembled WGS sequence"/>
</dbReference>
<dbReference type="KEGG" id="pje:CRM71_08615"/>
<dbReference type="EMBL" id="FZNZ01000006">
    <property type="protein sequence ID" value="SNR71795.1"/>
    <property type="molecule type" value="Genomic_DNA"/>
</dbReference>
<organism evidence="1 2">
    <name type="scientific">Prevotella jejuni</name>
    <dbReference type="NCBI Taxonomy" id="1177574"/>
    <lineage>
        <taxon>Bacteria</taxon>
        <taxon>Pseudomonadati</taxon>
        <taxon>Bacteroidota</taxon>
        <taxon>Bacteroidia</taxon>
        <taxon>Bacteroidales</taxon>
        <taxon>Prevotellaceae</taxon>
        <taxon>Prevotella</taxon>
    </lineage>
</organism>
<sequence>MKVERERWIDMLRGFCMLAILLDHTEIYYTGGNLIPYDWYVSNVLIVFFFLSGYLMYKQQGFSMKRKMVSLGHSLLLPYFLFTIVLALPKALVHGHSLDWESLLLPILTGRASWFITALVVSEIVFSLFLWITRGKVIPLFILSSCAFVGSILLTKQSTDYPWCINNALQAVLFLYIGWFYHLWKEVFNRINTPLYTSFLFISLIIIKGYATCKGMHTMIYPLSIDSYFLFFLDMLTSIFLLVNVCKQLPRYKPLEWVGAHSIVYYFVCGGVPLCLSLALEKVGVDYHGAYYSVLIAYALVCVVASCIVAIVYRYLSFMIGKRH</sequence>
<protein>
    <submittedName>
        <fullName evidence="1">Fucose 4-O-acetylase</fullName>
    </submittedName>
</protein>
<reference evidence="1 2" key="1">
    <citation type="submission" date="2017-06" db="EMBL/GenBank/DDBJ databases">
        <authorList>
            <person name="Varghese N."/>
            <person name="Submissions S."/>
        </authorList>
    </citation>
    <scope>NUCLEOTIDE SEQUENCE [LARGE SCALE GENOMIC DNA]</scope>
    <source>
        <strain evidence="1 2">DSM 26989</strain>
    </source>
</reference>
<dbReference type="OrthoDB" id="6623990at2"/>
<proteinExistence type="predicted"/>
<accession>A0A2K9H9Q2</accession>
<dbReference type="Pfam" id="PF01757">
    <property type="entry name" value="Acyl_transf_3"/>
    <property type="match status" value="1"/>
</dbReference>
<dbReference type="AlphaFoldDB" id="A0A2K9H9Q2"/>
<comment type="caution">
    <text evidence="1">The sequence shown here is derived from an EMBL/GenBank/DDBJ whole genome shotgun (WGS) entry which is preliminary data.</text>
</comment>
<evidence type="ECO:0000313" key="2">
    <source>
        <dbReference type="Proteomes" id="UP000198427"/>
    </source>
</evidence>
<name>A0A2K9H9Q2_9BACT</name>